<sequence length="116" mass="12972">MEVAMSVTLSANVNNDLAAVTKRMAEEENRTVSNVVENALLVFSDFPKPLRDSLLAARRSNAKVFQDMTREMMAYIARTKFDAAMAEIAPYFAQEGDAELTDMELLEQSTAMTRSR</sequence>
<organism evidence="1 2">
    <name type="scientific">Devosia riboflavina</name>
    <dbReference type="NCBI Taxonomy" id="46914"/>
    <lineage>
        <taxon>Bacteria</taxon>
        <taxon>Pseudomonadati</taxon>
        <taxon>Pseudomonadota</taxon>
        <taxon>Alphaproteobacteria</taxon>
        <taxon>Hyphomicrobiales</taxon>
        <taxon>Devosiaceae</taxon>
        <taxon>Devosia</taxon>
    </lineage>
</organism>
<evidence type="ECO:0000313" key="1">
    <source>
        <dbReference type="EMBL" id="KFL29456.1"/>
    </source>
</evidence>
<gene>
    <name evidence="1" type="ORF">JP75_21105</name>
</gene>
<dbReference type="AlphaFoldDB" id="A0A087LXV3"/>
<name>A0A087LXV3_9HYPH</name>
<comment type="caution">
    <text evidence="1">The sequence shown here is derived from an EMBL/GenBank/DDBJ whole genome shotgun (WGS) entry which is preliminary data.</text>
</comment>
<accession>A0A087LXV3</accession>
<proteinExistence type="predicted"/>
<protein>
    <submittedName>
        <fullName evidence="1">Uncharacterized protein</fullName>
    </submittedName>
</protein>
<evidence type="ECO:0000313" key="2">
    <source>
        <dbReference type="Proteomes" id="UP000028981"/>
    </source>
</evidence>
<reference evidence="1 2" key="1">
    <citation type="submission" date="2014-08" db="EMBL/GenBank/DDBJ databases">
        <authorList>
            <person name="Hassan Y.I."/>
            <person name="Lepp D."/>
            <person name="Zhou T."/>
        </authorList>
    </citation>
    <scope>NUCLEOTIDE SEQUENCE [LARGE SCALE GENOMIC DNA]</scope>
    <source>
        <strain evidence="1 2">IFO13584</strain>
    </source>
</reference>
<keyword evidence="2" id="KW-1185">Reference proteome</keyword>
<dbReference type="EMBL" id="JQGC01000026">
    <property type="protein sequence ID" value="KFL29456.1"/>
    <property type="molecule type" value="Genomic_DNA"/>
</dbReference>
<dbReference type="Proteomes" id="UP000028981">
    <property type="component" value="Unassembled WGS sequence"/>
</dbReference>